<dbReference type="STRING" id="869279.SE15_08395"/>
<reference evidence="2 3" key="1">
    <citation type="submission" date="2015-07" db="EMBL/GenBank/DDBJ databases">
        <title>Whole genome sequence of Thermanaerothrix daxensis DSM 23592.</title>
        <authorList>
            <person name="Hemp J."/>
            <person name="Ward L.M."/>
            <person name="Pace L.A."/>
            <person name="Fischer W.W."/>
        </authorList>
    </citation>
    <scope>NUCLEOTIDE SEQUENCE [LARGE SCALE GENOMIC DNA]</scope>
    <source>
        <strain evidence="2 3">GNS-1</strain>
    </source>
</reference>
<dbReference type="PANTHER" id="PTHR42899">
    <property type="entry name" value="SPERMATOGENESIS-ASSOCIATED PROTEIN 20"/>
    <property type="match status" value="1"/>
</dbReference>
<sequence>MNRLQHSASPYLLQHAHNPVDWHPWGEEAINKARRENKPIFLSIGYSACHWCHVMAHESFENEQVAAFLNAHFIPIKVDREEHPDVDALYMNAVIAMTGQGGWPLSVFLTPSLEPFFGGTYFPPVPRHGLPSFLQVLQAVHHTWVHDRQSLQALASKVYEHLHQSYTWQPTPQAINYEAVLTTALNELERTYDWQHGGWGRAPKFPQPLAIEFLLSQASRGHSQAGSLAFHALHMMATGGIFDLVGGGFHRYSTDADWCIPHFEKMLYDNAQLATVYLQAYLLSRDETFRYIAERTLDFILNELAHPPGAFYASLDADSEGEEGKFYTWPIEDLKTLLTQAATWEDFTRLFRLDERVTHEGKWVLKARSTWPELAQIQGLTVSKCLEHAQNLLHSLFIHRQQRPRPATDDKIIVAWNALAIRAFALASRCLGRPQYLKAAQDAARFILENLYQDHHLYRSWRQGTLGPFARLEDYASLIIALLELYQADFDNTWFIQAKSLAHEMLERFRDHEGGFFDTPQEDTSLPLRPKEIQDSATPSGNALATHALLLLSYLDEHEEWMAMAQNLLTWIANACRRYPLGFASFLRCIDLAFGPVQQIALLWRDSQSALPYLNHLHTQYRPRMILAGSTIPPAPSAPTLVRINYPAPEAPLTAFICNNFVCLRPLTSFAEFVAQV</sequence>
<dbReference type="InterPro" id="IPR036249">
    <property type="entry name" value="Thioredoxin-like_sf"/>
</dbReference>
<evidence type="ECO:0000259" key="1">
    <source>
        <dbReference type="Pfam" id="PF03190"/>
    </source>
</evidence>
<accession>A0A0P6YE37</accession>
<dbReference type="PIRSF" id="PIRSF006402">
    <property type="entry name" value="UCP006402_thioredoxin"/>
    <property type="match status" value="1"/>
</dbReference>
<dbReference type="InterPro" id="IPR024705">
    <property type="entry name" value="Ssp411"/>
</dbReference>
<protein>
    <recommendedName>
        <fullName evidence="1">Spermatogenesis-associated protein 20-like TRX domain-containing protein</fullName>
    </recommendedName>
</protein>
<dbReference type="Gene3D" id="3.40.30.10">
    <property type="entry name" value="Glutaredoxin"/>
    <property type="match status" value="1"/>
</dbReference>
<keyword evidence="3" id="KW-1185">Reference proteome</keyword>
<dbReference type="InterPro" id="IPR008928">
    <property type="entry name" value="6-hairpin_glycosidase_sf"/>
</dbReference>
<dbReference type="PANTHER" id="PTHR42899:SF1">
    <property type="entry name" value="SPERMATOGENESIS-ASSOCIATED PROTEIN 20"/>
    <property type="match status" value="1"/>
</dbReference>
<organism evidence="2 3">
    <name type="scientific">Thermanaerothrix daxensis</name>
    <dbReference type="NCBI Taxonomy" id="869279"/>
    <lineage>
        <taxon>Bacteria</taxon>
        <taxon>Bacillati</taxon>
        <taxon>Chloroflexota</taxon>
        <taxon>Anaerolineae</taxon>
        <taxon>Anaerolineales</taxon>
        <taxon>Anaerolineaceae</taxon>
        <taxon>Thermanaerothrix</taxon>
    </lineage>
</organism>
<dbReference type="PATRIC" id="fig|869279.4.peg.2407"/>
<evidence type="ECO:0000313" key="2">
    <source>
        <dbReference type="EMBL" id="KPL83247.1"/>
    </source>
</evidence>
<dbReference type="Pfam" id="PF03190">
    <property type="entry name" value="Thioredox_DsbH"/>
    <property type="match status" value="1"/>
</dbReference>
<dbReference type="SUPFAM" id="SSF48208">
    <property type="entry name" value="Six-hairpin glycosidases"/>
    <property type="match status" value="1"/>
</dbReference>
<name>A0A0P6YE37_9CHLR</name>
<dbReference type="AlphaFoldDB" id="A0A0P6YE37"/>
<dbReference type="RefSeq" id="WP_054521661.1">
    <property type="nucleotide sequence ID" value="NZ_LGKO01000004.1"/>
</dbReference>
<proteinExistence type="predicted"/>
<comment type="caution">
    <text evidence="2">The sequence shown here is derived from an EMBL/GenBank/DDBJ whole genome shotgun (WGS) entry which is preliminary data.</text>
</comment>
<dbReference type="OrthoDB" id="9762614at2"/>
<dbReference type="InterPro" id="IPR012341">
    <property type="entry name" value="6hp_glycosidase-like_sf"/>
</dbReference>
<dbReference type="InterPro" id="IPR004879">
    <property type="entry name" value="Ssp411-like_TRX"/>
</dbReference>
<evidence type="ECO:0000313" key="3">
    <source>
        <dbReference type="Proteomes" id="UP000050544"/>
    </source>
</evidence>
<feature type="domain" description="Spermatogenesis-associated protein 20-like TRX" evidence="1">
    <location>
        <begin position="1"/>
        <end position="162"/>
    </location>
</feature>
<gene>
    <name evidence="2" type="ORF">SE15_08395</name>
</gene>
<dbReference type="GO" id="GO:0005975">
    <property type="term" value="P:carbohydrate metabolic process"/>
    <property type="evidence" value="ECO:0007669"/>
    <property type="project" value="InterPro"/>
</dbReference>
<dbReference type="SUPFAM" id="SSF52833">
    <property type="entry name" value="Thioredoxin-like"/>
    <property type="match status" value="1"/>
</dbReference>
<dbReference type="Proteomes" id="UP000050544">
    <property type="component" value="Unassembled WGS sequence"/>
</dbReference>
<dbReference type="EMBL" id="LGKO01000004">
    <property type="protein sequence ID" value="KPL83247.1"/>
    <property type="molecule type" value="Genomic_DNA"/>
</dbReference>
<dbReference type="CDD" id="cd02955">
    <property type="entry name" value="SSP411"/>
    <property type="match status" value="1"/>
</dbReference>
<dbReference type="Gene3D" id="1.50.10.10">
    <property type="match status" value="1"/>
</dbReference>